<organism evidence="14 15">
    <name type="scientific">Mycena venus</name>
    <dbReference type="NCBI Taxonomy" id="2733690"/>
    <lineage>
        <taxon>Eukaryota</taxon>
        <taxon>Fungi</taxon>
        <taxon>Dikarya</taxon>
        <taxon>Basidiomycota</taxon>
        <taxon>Agaricomycotina</taxon>
        <taxon>Agaricomycetes</taxon>
        <taxon>Agaricomycetidae</taxon>
        <taxon>Agaricales</taxon>
        <taxon>Marasmiineae</taxon>
        <taxon>Mycenaceae</taxon>
        <taxon>Mycena</taxon>
    </lineage>
</organism>
<evidence type="ECO:0000256" key="3">
    <source>
        <dbReference type="ARBA" id="ARBA00022603"/>
    </source>
</evidence>
<dbReference type="OrthoDB" id="422086at2759"/>
<evidence type="ECO:0000256" key="6">
    <source>
        <dbReference type="ARBA" id="ARBA00022824"/>
    </source>
</evidence>
<dbReference type="UniPathway" id="UPA00753"/>
<evidence type="ECO:0000256" key="7">
    <source>
        <dbReference type="ARBA" id="ARBA00022989"/>
    </source>
</evidence>
<keyword evidence="11" id="KW-1208">Phospholipid metabolism</keyword>
<dbReference type="GO" id="GO:0004671">
    <property type="term" value="F:protein C-terminal S-isoprenylcysteine carboxyl O-methyltransferase activity"/>
    <property type="evidence" value="ECO:0007669"/>
    <property type="project" value="TreeGrafter"/>
</dbReference>
<evidence type="ECO:0000256" key="12">
    <source>
        <dbReference type="SAM" id="Phobius"/>
    </source>
</evidence>
<evidence type="ECO:0000256" key="8">
    <source>
        <dbReference type="ARBA" id="ARBA00023098"/>
    </source>
</evidence>
<keyword evidence="6" id="KW-0256">Endoplasmic reticulum</keyword>
<accession>A0A8H7CJZ5</accession>
<comment type="caution">
    <text evidence="14">The sequence shown here is derived from an EMBL/GenBank/DDBJ whole genome shotgun (WGS) entry which is preliminary data.</text>
</comment>
<evidence type="ECO:0000313" key="15">
    <source>
        <dbReference type="Proteomes" id="UP000620124"/>
    </source>
</evidence>
<evidence type="ECO:0000256" key="11">
    <source>
        <dbReference type="ARBA" id="ARBA00023264"/>
    </source>
</evidence>
<dbReference type="EMBL" id="JACAZI010000019">
    <property type="protein sequence ID" value="KAF7340345.1"/>
    <property type="molecule type" value="Genomic_DNA"/>
</dbReference>
<keyword evidence="13" id="KW-0732">Signal</keyword>
<keyword evidence="2" id="KW-0444">Lipid biosynthesis</keyword>
<feature type="transmembrane region" description="Helical" evidence="12">
    <location>
        <begin position="101"/>
        <end position="120"/>
    </location>
</feature>
<keyword evidence="7 12" id="KW-1133">Transmembrane helix</keyword>
<evidence type="ECO:0000256" key="5">
    <source>
        <dbReference type="ARBA" id="ARBA00022692"/>
    </source>
</evidence>
<keyword evidence="10" id="KW-0594">Phospholipid biosynthesis</keyword>
<keyword evidence="5 12" id="KW-0812">Transmembrane</keyword>
<feature type="transmembrane region" description="Helical" evidence="12">
    <location>
        <begin position="185"/>
        <end position="206"/>
    </location>
</feature>
<feature type="signal peptide" evidence="13">
    <location>
        <begin position="1"/>
        <end position="20"/>
    </location>
</feature>
<dbReference type="AlphaFoldDB" id="A0A8H7CJZ5"/>
<dbReference type="PANTHER" id="PTHR12714:SF9">
    <property type="entry name" value="PROTEIN-S-ISOPRENYLCYSTEINE O-METHYLTRANSFERASE"/>
    <property type="match status" value="1"/>
</dbReference>
<reference evidence="14" key="1">
    <citation type="submission" date="2020-05" db="EMBL/GenBank/DDBJ databases">
        <title>Mycena genomes resolve the evolution of fungal bioluminescence.</title>
        <authorList>
            <person name="Tsai I.J."/>
        </authorList>
    </citation>
    <scope>NUCLEOTIDE SEQUENCE</scope>
    <source>
        <strain evidence="14">CCC161011</strain>
    </source>
</reference>
<keyword evidence="8" id="KW-0443">Lipid metabolism</keyword>
<dbReference type="Proteomes" id="UP000620124">
    <property type="component" value="Unassembled WGS sequence"/>
</dbReference>
<dbReference type="GO" id="GO:0032259">
    <property type="term" value="P:methylation"/>
    <property type="evidence" value="ECO:0007669"/>
    <property type="project" value="UniProtKB-KW"/>
</dbReference>
<gene>
    <name evidence="14" type="ORF">MVEN_01953700</name>
</gene>
<dbReference type="PANTHER" id="PTHR12714">
    <property type="entry name" value="PROTEIN-S ISOPRENYLCYSTEINE O-METHYLTRANSFERASE"/>
    <property type="match status" value="1"/>
</dbReference>
<evidence type="ECO:0000313" key="14">
    <source>
        <dbReference type="EMBL" id="KAF7340345.1"/>
    </source>
</evidence>
<evidence type="ECO:0000256" key="1">
    <source>
        <dbReference type="ARBA" id="ARBA00004127"/>
    </source>
</evidence>
<feature type="chain" id="PRO_5034644938" evidence="13">
    <location>
        <begin position="21"/>
        <end position="232"/>
    </location>
</feature>
<keyword evidence="4" id="KW-0949">S-adenosyl-L-methionine</keyword>
<evidence type="ECO:0000256" key="4">
    <source>
        <dbReference type="ARBA" id="ARBA00022691"/>
    </source>
</evidence>
<proteinExistence type="predicted"/>
<dbReference type="Gene3D" id="1.20.120.1630">
    <property type="match status" value="1"/>
</dbReference>
<comment type="subcellular location">
    <subcellularLocation>
        <location evidence="1">Endomembrane system</location>
        <topology evidence="1">Multi-pass membrane protein</topology>
    </subcellularLocation>
</comment>
<dbReference type="Pfam" id="PF04191">
    <property type="entry name" value="PEMT"/>
    <property type="match status" value="1"/>
</dbReference>
<sequence length="232" mass="25558">MAPTAKLLILLATALFYDRSLIPPTLPPSLGEQKRAETHGRHTIGWYESLAIPIAPPWMRMVYWTFTITEVIVILAGSRDTAPLHSAVTGFLGTSGAETRITATFGFGAFLIVTGAMIRFRCFKEMGRHFTFSLSLRDGHALITSGPYAIVRHPGYTSGHMTLWGAALTVMSKGSWWFGGGYATGWGMILGLNFICSWCLMARSFLRGAKEDAYLKSSFGEQWRLFCDTGSV</sequence>
<evidence type="ECO:0000256" key="13">
    <source>
        <dbReference type="SAM" id="SignalP"/>
    </source>
</evidence>
<keyword evidence="15" id="KW-1185">Reference proteome</keyword>
<keyword evidence="3 14" id="KW-0489">Methyltransferase</keyword>
<name>A0A8H7CJZ5_9AGAR</name>
<evidence type="ECO:0000256" key="10">
    <source>
        <dbReference type="ARBA" id="ARBA00023209"/>
    </source>
</evidence>
<dbReference type="InterPro" id="IPR007318">
    <property type="entry name" value="Phopholipid_MeTrfase"/>
</dbReference>
<dbReference type="GO" id="GO:0005783">
    <property type="term" value="C:endoplasmic reticulum"/>
    <property type="evidence" value="ECO:0007669"/>
    <property type="project" value="TreeGrafter"/>
</dbReference>
<evidence type="ECO:0000256" key="9">
    <source>
        <dbReference type="ARBA" id="ARBA00023136"/>
    </source>
</evidence>
<keyword evidence="9 12" id="KW-0472">Membrane</keyword>
<protein>
    <submittedName>
        <fullName evidence="14">Protein-S-isoprenylcysteine O-methyltransferase</fullName>
    </submittedName>
</protein>
<keyword evidence="14" id="KW-0808">Transferase</keyword>
<dbReference type="GO" id="GO:0006656">
    <property type="term" value="P:phosphatidylcholine biosynthetic process"/>
    <property type="evidence" value="ECO:0007669"/>
    <property type="project" value="UniProtKB-UniPathway"/>
</dbReference>
<evidence type="ECO:0000256" key="2">
    <source>
        <dbReference type="ARBA" id="ARBA00022516"/>
    </source>
</evidence>